<dbReference type="PANTHER" id="PTHR37461:SF1">
    <property type="entry name" value="ANTI-SIGMA-K FACTOR RSKA"/>
    <property type="match status" value="1"/>
</dbReference>
<reference evidence="11" key="1">
    <citation type="submission" date="2016-10" db="EMBL/GenBank/DDBJ databases">
        <authorList>
            <person name="Varghese N."/>
            <person name="Submissions S."/>
        </authorList>
    </citation>
    <scope>NUCLEOTIDE SEQUENCE [LARGE SCALE GENOMIC DNA]</scope>
    <source>
        <strain evidence="11">DSM 26894</strain>
    </source>
</reference>
<dbReference type="GO" id="GO:0005886">
    <property type="term" value="C:plasma membrane"/>
    <property type="evidence" value="ECO:0007669"/>
    <property type="project" value="UniProtKB-SubCell"/>
</dbReference>
<evidence type="ECO:0000313" key="11">
    <source>
        <dbReference type="Proteomes" id="UP000199392"/>
    </source>
</evidence>
<evidence type="ECO:0000256" key="7">
    <source>
        <dbReference type="ARBA" id="ARBA00029829"/>
    </source>
</evidence>
<dbReference type="Gene3D" id="1.10.10.1320">
    <property type="entry name" value="Anti-sigma factor, zinc-finger domain"/>
    <property type="match status" value="1"/>
</dbReference>
<dbReference type="RefSeq" id="WP_092430062.1">
    <property type="nucleotide sequence ID" value="NZ_FNCL01000017.1"/>
</dbReference>
<dbReference type="Proteomes" id="UP000199392">
    <property type="component" value="Unassembled WGS sequence"/>
</dbReference>
<keyword evidence="5" id="KW-1133">Transmembrane helix</keyword>
<dbReference type="AlphaFoldDB" id="A0A1I6WB57"/>
<sequence>MSAEPQPDLPGGAEATAAEYVLGLLTEAERRDFEAQLAADPGLEQEVASWCACFAALTDPIPESVPPASVWSGIETRLHGPARPGLLRQLLPYLLGAVTAAAIAWAAMVSGLLNTGGTGPDLYADLVAGEQGLELLAHYAPDSGTFMVRRDAGDYPPDRALEIWLLSDAEQAPVSLGVVQPEGLTSIPLDRAVAAQLGGATIALSEEPPGGSPTGLPTGPVIALGQLAER</sequence>
<evidence type="ECO:0000256" key="1">
    <source>
        <dbReference type="ARBA" id="ARBA00004167"/>
    </source>
</evidence>
<evidence type="ECO:0000313" key="10">
    <source>
        <dbReference type="EMBL" id="SFT23200.1"/>
    </source>
</evidence>
<evidence type="ECO:0000256" key="3">
    <source>
        <dbReference type="ARBA" id="ARBA00022475"/>
    </source>
</evidence>
<evidence type="ECO:0000256" key="2">
    <source>
        <dbReference type="ARBA" id="ARBA00004236"/>
    </source>
</evidence>
<keyword evidence="4" id="KW-0812">Transmembrane</keyword>
<keyword evidence="6" id="KW-0472">Membrane</keyword>
<evidence type="ECO:0000256" key="8">
    <source>
        <dbReference type="ARBA" id="ARBA00030803"/>
    </source>
</evidence>
<dbReference type="OrthoDB" id="9816387at2"/>
<evidence type="ECO:0000259" key="9">
    <source>
        <dbReference type="Pfam" id="PF10099"/>
    </source>
</evidence>
<proteinExistence type="predicted"/>
<dbReference type="Pfam" id="PF10099">
    <property type="entry name" value="RskA_C"/>
    <property type="match status" value="1"/>
</dbReference>
<dbReference type="PANTHER" id="PTHR37461">
    <property type="entry name" value="ANTI-SIGMA-K FACTOR RSKA"/>
    <property type="match status" value="1"/>
</dbReference>
<feature type="domain" description="Anti-sigma K factor RskA C-terminal" evidence="9">
    <location>
        <begin position="98"/>
        <end position="221"/>
    </location>
</feature>
<dbReference type="EMBL" id="FOZW01000017">
    <property type="protein sequence ID" value="SFT23200.1"/>
    <property type="molecule type" value="Genomic_DNA"/>
</dbReference>
<dbReference type="GO" id="GO:0016989">
    <property type="term" value="F:sigma factor antagonist activity"/>
    <property type="evidence" value="ECO:0007669"/>
    <property type="project" value="TreeGrafter"/>
</dbReference>
<evidence type="ECO:0000256" key="4">
    <source>
        <dbReference type="ARBA" id="ARBA00022692"/>
    </source>
</evidence>
<gene>
    <name evidence="10" type="ORF">SAMN04488050_11760</name>
</gene>
<comment type="subcellular location">
    <subcellularLocation>
        <location evidence="2">Cell membrane</location>
    </subcellularLocation>
    <subcellularLocation>
        <location evidence="1">Membrane</location>
        <topology evidence="1">Single-pass membrane protein</topology>
    </subcellularLocation>
</comment>
<dbReference type="InterPro" id="IPR051474">
    <property type="entry name" value="Anti-sigma-K/W_factor"/>
</dbReference>
<evidence type="ECO:0000256" key="5">
    <source>
        <dbReference type="ARBA" id="ARBA00022989"/>
    </source>
</evidence>
<dbReference type="GO" id="GO:0006417">
    <property type="term" value="P:regulation of translation"/>
    <property type="evidence" value="ECO:0007669"/>
    <property type="project" value="TreeGrafter"/>
</dbReference>
<name>A0A1I6WB57_9RHOB</name>
<keyword evidence="3" id="KW-1003">Cell membrane</keyword>
<keyword evidence="11" id="KW-1185">Reference proteome</keyword>
<accession>A0A1I6WB57</accession>
<dbReference type="STRING" id="311180.SAMN04488050_11760"/>
<dbReference type="InterPro" id="IPR041916">
    <property type="entry name" value="Anti_sigma_zinc_sf"/>
</dbReference>
<organism evidence="10 11">
    <name type="scientific">Alloyangia pacifica</name>
    <dbReference type="NCBI Taxonomy" id="311180"/>
    <lineage>
        <taxon>Bacteria</taxon>
        <taxon>Pseudomonadati</taxon>
        <taxon>Pseudomonadota</taxon>
        <taxon>Alphaproteobacteria</taxon>
        <taxon>Rhodobacterales</taxon>
        <taxon>Roseobacteraceae</taxon>
        <taxon>Alloyangia</taxon>
    </lineage>
</organism>
<protein>
    <recommendedName>
        <fullName evidence="8">Regulator of SigK</fullName>
    </recommendedName>
    <alternativeName>
        <fullName evidence="7">Sigma-K anti-sigma factor RskA</fullName>
    </alternativeName>
</protein>
<dbReference type="InterPro" id="IPR018764">
    <property type="entry name" value="RskA_C"/>
</dbReference>
<evidence type="ECO:0000256" key="6">
    <source>
        <dbReference type="ARBA" id="ARBA00023136"/>
    </source>
</evidence>